<name>A0A678NUA4_9CAUD</name>
<evidence type="ECO:0000313" key="1">
    <source>
        <dbReference type="EMBL" id="ARB11058.1"/>
    </source>
</evidence>
<dbReference type="Proteomes" id="UP000430332">
    <property type="component" value="Segment"/>
</dbReference>
<sequence length="145" mass="16016">MTKRVSVFVLVFVTVTVFVEFEWGFSITLVKVCIESLERFAFIQPRDCLPSSEMRIEIQSVSGRVVGHLFSMLETKHHSFPERWFRVKPGNPTVNDDNALGVVTGLGLPVIYPAPEGLELNHAASMPGGHYPSNLGESGDTVIQA</sequence>
<proteinExistence type="predicted"/>
<evidence type="ECO:0000313" key="2">
    <source>
        <dbReference type="Proteomes" id="UP000430332"/>
    </source>
</evidence>
<organism evidence="1 2">
    <name type="scientific">Pectobacterium phage phiA41</name>
    <dbReference type="NCBI Taxonomy" id="1965354"/>
    <lineage>
        <taxon>Viruses</taxon>
        <taxon>Duplodnaviria</taxon>
        <taxon>Heunggongvirae</taxon>
        <taxon>Uroviricota</taxon>
        <taxon>Caudoviricetes</taxon>
        <taxon>Schitoviridae</taxon>
        <taxon>Cbunavirus</taxon>
        <taxon>Cbunavirus A41</taxon>
    </lineage>
</organism>
<protein>
    <submittedName>
        <fullName evidence="1">Uncharacterized protein</fullName>
    </submittedName>
</protein>
<dbReference type="EMBL" id="KY769270">
    <property type="protein sequence ID" value="ARB11058.1"/>
    <property type="molecule type" value="Genomic_DNA"/>
</dbReference>
<keyword evidence="2" id="KW-1185">Reference proteome</keyword>
<accession>A0A678NUA4</accession>
<reference evidence="1 2" key="1">
    <citation type="submission" date="2017-03" db="EMBL/GenBank/DDBJ databases">
        <title>Isolation and genomic, phenotypic and morphological characterization of the first Podoviridae lytic bacteriophages (phi)A38 and (phi)A41 infecting Pectobacterium wasabiae.</title>
        <authorList>
            <person name="Czajkowski R."/>
            <person name="Smolarska A."/>
            <person name="Rabalski L."/>
            <person name="Narajczyk M."/>
        </authorList>
    </citation>
    <scope>NUCLEOTIDE SEQUENCE [LARGE SCALE GENOMIC DNA]</scope>
</reference>
<gene>
    <name evidence="1" type="ORF">B4963_0050</name>
</gene>